<sequence>MGIKRAVSALALGLMTLGGGLVAAQPAVAAPAAPADVSAQMGCGFGVVDGWAKYNHCGSGWITIRVRWFIAGVAEKDRCVGPGITNLEDGTPADRFITNAWYIGGC</sequence>
<gene>
    <name evidence="2" type="ORF">JOM49_003166</name>
</gene>
<evidence type="ECO:0000256" key="1">
    <source>
        <dbReference type="SAM" id="SignalP"/>
    </source>
</evidence>
<evidence type="ECO:0000313" key="3">
    <source>
        <dbReference type="Proteomes" id="UP000741013"/>
    </source>
</evidence>
<protein>
    <recommendedName>
        <fullName evidence="4">Alpha amylase inhibitor</fullName>
    </recommendedName>
</protein>
<comment type="caution">
    <text evidence="2">The sequence shown here is derived from an EMBL/GenBank/DDBJ whole genome shotgun (WGS) entry which is preliminary data.</text>
</comment>
<evidence type="ECO:0008006" key="4">
    <source>
        <dbReference type="Google" id="ProtNLM"/>
    </source>
</evidence>
<evidence type="ECO:0000313" key="2">
    <source>
        <dbReference type="EMBL" id="MBP2181640.1"/>
    </source>
</evidence>
<dbReference type="RefSeq" id="WP_209665035.1">
    <property type="nucleotide sequence ID" value="NZ_JAGGMS010000001.1"/>
</dbReference>
<organism evidence="2 3">
    <name type="scientific">Amycolatopsis magusensis</name>
    <dbReference type="NCBI Taxonomy" id="882444"/>
    <lineage>
        <taxon>Bacteria</taxon>
        <taxon>Bacillati</taxon>
        <taxon>Actinomycetota</taxon>
        <taxon>Actinomycetes</taxon>
        <taxon>Pseudonocardiales</taxon>
        <taxon>Pseudonocardiaceae</taxon>
        <taxon>Amycolatopsis</taxon>
    </lineage>
</organism>
<dbReference type="EMBL" id="JAGGMS010000001">
    <property type="protein sequence ID" value="MBP2181640.1"/>
    <property type="molecule type" value="Genomic_DNA"/>
</dbReference>
<name>A0ABS4PRW1_9PSEU</name>
<feature type="signal peptide" evidence="1">
    <location>
        <begin position="1"/>
        <end position="29"/>
    </location>
</feature>
<keyword evidence="1" id="KW-0732">Signal</keyword>
<proteinExistence type="predicted"/>
<dbReference type="Pfam" id="PF19882">
    <property type="entry name" value="DUF6355"/>
    <property type="match status" value="1"/>
</dbReference>
<dbReference type="InterPro" id="IPR045935">
    <property type="entry name" value="DUF6355"/>
</dbReference>
<dbReference type="Proteomes" id="UP000741013">
    <property type="component" value="Unassembled WGS sequence"/>
</dbReference>
<accession>A0ABS4PRW1</accession>
<feature type="chain" id="PRO_5046228663" description="Alpha amylase inhibitor" evidence="1">
    <location>
        <begin position="30"/>
        <end position="106"/>
    </location>
</feature>
<keyword evidence="3" id="KW-1185">Reference proteome</keyword>
<reference evidence="2 3" key="1">
    <citation type="submission" date="2021-03" db="EMBL/GenBank/DDBJ databases">
        <title>Sequencing the genomes of 1000 actinobacteria strains.</title>
        <authorList>
            <person name="Klenk H.-P."/>
        </authorList>
    </citation>
    <scope>NUCLEOTIDE SEQUENCE [LARGE SCALE GENOMIC DNA]</scope>
    <source>
        <strain evidence="2 3">DSM 45510</strain>
    </source>
</reference>